<sequence length="302" mass="34834">MVETPQFYGCYLLRSIPKPGSFYIGSTPDPVRRLRQHNGELKAGAYKTKRDGTRPWEMCVIVHGFPSKVTALMFEHAWQHSYHTRHIQPADRIVKTKTAGRSLAHKLGNVRLLLNSPFFNKMQLKVHCFTTESYKAWCDDKFGNVVGEHVHVTHIQESKRDEELNMRHVVALKQQHQEEDAAMLDRFGDILSQGAKECEVCHSTIDYINNDTFPLLCLCSQCEGVSHLHCIAKQQQQQQQQPQEPQQQQQPQPQPQPQQQQHQQHCDPPLVPFKVKCPSCECTIPWPLLVRRATRVRSKFSV</sequence>
<accession>A0A1E4RYB5</accession>
<dbReference type="GeneID" id="30987300"/>
<keyword evidence="3 10" id="KW-0227">DNA damage</keyword>
<dbReference type="FunFam" id="3.40.1440.10:FF:000006">
    <property type="entry name" value="Structure-specific endonuclease subunit SLX1"/>
    <property type="match status" value="1"/>
</dbReference>
<gene>
    <name evidence="13" type="ORF">CYBJADRAFT_130235</name>
</gene>
<dbReference type="Gene3D" id="3.30.40.10">
    <property type="entry name" value="Zinc/RING finger domain, C3HC4 (zinc finger)"/>
    <property type="match status" value="1"/>
</dbReference>
<dbReference type="InterPro" id="IPR035901">
    <property type="entry name" value="GIY-YIG_endonuc_sf"/>
</dbReference>
<dbReference type="HAMAP" id="MF_03100">
    <property type="entry name" value="Endonuc_su_Slx1"/>
    <property type="match status" value="1"/>
</dbReference>
<dbReference type="SUPFAM" id="SSF82771">
    <property type="entry name" value="GIY-YIG endonuclease"/>
    <property type="match status" value="1"/>
</dbReference>
<dbReference type="Pfam" id="PF01541">
    <property type="entry name" value="GIY-YIG"/>
    <property type="match status" value="1"/>
</dbReference>
<dbReference type="InterPro" id="IPR027520">
    <property type="entry name" value="Slx1"/>
</dbReference>
<evidence type="ECO:0000313" key="14">
    <source>
        <dbReference type="Proteomes" id="UP000094389"/>
    </source>
</evidence>
<dbReference type="OMA" id="CASHIVC"/>
<keyword evidence="4" id="KW-0863">Zinc-finger</keyword>
<comment type="caution">
    <text evidence="10">Lacks conserved residue(s) required for the propagation of feature annotation.</text>
</comment>
<proteinExistence type="inferred from homology"/>
<reference evidence="13 14" key="1">
    <citation type="journal article" date="2016" name="Proc. Natl. Acad. Sci. U.S.A.">
        <title>Comparative genomics of biotechnologically important yeasts.</title>
        <authorList>
            <person name="Riley R."/>
            <person name="Haridas S."/>
            <person name="Wolfe K.H."/>
            <person name="Lopes M.R."/>
            <person name="Hittinger C.T."/>
            <person name="Goeker M."/>
            <person name="Salamov A.A."/>
            <person name="Wisecaver J.H."/>
            <person name="Long T.M."/>
            <person name="Calvey C.H."/>
            <person name="Aerts A.L."/>
            <person name="Barry K.W."/>
            <person name="Choi C."/>
            <person name="Clum A."/>
            <person name="Coughlan A.Y."/>
            <person name="Deshpande S."/>
            <person name="Douglass A.P."/>
            <person name="Hanson S.J."/>
            <person name="Klenk H.-P."/>
            <person name="LaButti K.M."/>
            <person name="Lapidus A."/>
            <person name="Lindquist E.A."/>
            <person name="Lipzen A.M."/>
            <person name="Meier-Kolthoff J.P."/>
            <person name="Ohm R.A."/>
            <person name="Otillar R.P."/>
            <person name="Pangilinan J.L."/>
            <person name="Peng Y."/>
            <person name="Rokas A."/>
            <person name="Rosa C.A."/>
            <person name="Scheuner C."/>
            <person name="Sibirny A.A."/>
            <person name="Slot J.C."/>
            <person name="Stielow J.B."/>
            <person name="Sun H."/>
            <person name="Kurtzman C.P."/>
            <person name="Blackwell M."/>
            <person name="Grigoriev I.V."/>
            <person name="Jeffries T.W."/>
        </authorList>
    </citation>
    <scope>NUCLEOTIDE SEQUENCE [LARGE SCALE GENOMIC DNA]</scope>
    <source>
        <strain evidence="14">ATCC 18201 / CBS 1600 / BCRC 20928 / JCM 3617 / NBRC 0987 / NRRL Y-1542</strain>
    </source>
</reference>
<comment type="similarity">
    <text evidence="10">Belongs to the SLX1 family.</text>
</comment>
<evidence type="ECO:0000256" key="2">
    <source>
        <dbReference type="ARBA" id="ARBA00022759"/>
    </source>
</evidence>
<evidence type="ECO:0000256" key="1">
    <source>
        <dbReference type="ARBA" id="ARBA00022722"/>
    </source>
</evidence>
<feature type="domain" description="GIY-YIG" evidence="12">
    <location>
        <begin position="6"/>
        <end position="88"/>
    </location>
</feature>
<dbReference type="STRING" id="983966.A0A1E4RYB5"/>
<evidence type="ECO:0000256" key="5">
    <source>
        <dbReference type="ARBA" id="ARBA00022801"/>
    </source>
</evidence>
<name>A0A1E4RYB5_CYBJN</name>
<dbReference type="GO" id="GO:0008270">
    <property type="term" value="F:zinc ion binding"/>
    <property type="evidence" value="ECO:0007669"/>
    <property type="project" value="UniProtKB-KW"/>
</dbReference>
<dbReference type="GO" id="GO:0008821">
    <property type="term" value="F:crossover junction DNA endonuclease activity"/>
    <property type="evidence" value="ECO:0007669"/>
    <property type="project" value="TreeGrafter"/>
</dbReference>
<comment type="cofactor">
    <cofactor evidence="10">
        <name>a divalent metal cation</name>
        <dbReference type="ChEBI" id="CHEBI:60240"/>
    </cofactor>
</comment>
<dbReference type="InterPro" id="IPR013083">
    <property type="entry name" value="Znf_RING/FYVE/PHD"/>
</dbReference>
<evidence type="ECO:0000256" key="10">
    <source>
        <dbReference type="HAMAP-Rule" id="MF_03100"/>
    </source>
</evidence>
<evidence type="ECO:0000256" key="7">
    <source>
        <dbReference type="ARBA" id="ARBA00023172"/>
    </source>
</evidence>
<dbReference type="RefSeq" id="XP_020069249.1">
    <property type="nucleotide sequence ID" value="XM_020212904.1"/>
</dbReference>
<evidence type="ECO:0000313" key="13">
    <source>
        <dbReference type="EMBL" id="ODV72210.1"/>
    </source>
</evidence>
<evidence type="ECO:0000256" key="4">
    <source>
        <dbReference type="ARBA" id="ARBA00022771"/>
    </source>
</evidence>
<evidence type="ECO:0000256" key="11">
    <source>
        <dbReference type="SAM" id="MobiDB-lite"/>
    </source>
</evidence>
<dbReference type="GO" id="GO:0017108">
    <property type="term" value="F:5'-flap endonuclease activity"/>
    <property type="evidence" value="ECO:0007669"/>
    <property type="project" value="InterPro"/>
</dbReference>
<keyword evidence="2 10" id="KW-0255">Endonuclease</keyword>
<keyword evidence="7 10" id="KW-0233">DNA recombination</keyword>
<keyword evidence="4" id="KW-0479">Metal-binding</keyword>
<dbReference type="Gene3D" id="3.40.1440.10">
    <property type="entry name" value="GIY-YIG endonuclease"/>
    <property type="match status" value="1"/>
</dbReference>
<keyword evidence="14" id="KW-1185">Reference proteome</keyword>
<feature type="compositionally biased region" description="Low complexity" evidence="11">
    <location>
        <begin position="241"/>
        <end position="263"/>
    </location>
</feature>
<dbReference type="PROSITE" id="PS50164">
    <property type="entry name" value="GIY_YIG"/>
    <property type="match status" value="1"/>
</dbReference>
<dbReference type="GO" id="GO:0000724">
    <property type="term" value="P:double-strand break repair via homologous recombination"/>
    <property type="evidence" value="ECO:0007669"/>
    <property type="project" value="TreeGrafter"/>
</dbReference>
<protein>
    <submittedName>
        <fullName evidence="13">Structure-specific endonuclease subunit SLX1</fullName>
    </submittedName>
</protein>
<comment type="subcellular location">
    <subcellularLocation>
        <location evidence="10">Nucleus</location>
    </subcellularLocation>
</comment>
<dbReference type="PANTHER" id="PTHR20208:SF10">
    <property type="entry name" value="STRUCTURE-SPECIFIC ENDONUCLEASE SUBUNIT SLX1"/>
    <property type="match status" value="1"/>
</dbReference>
<evidence type="ECO:0000256" key="9">
    <source>
        <dbReference type="ARBA" id="ARBA00023242"/>
    </source>
</evidence>
<dbReference type="EMBL" id="KV453936">
    <property type="protein sequence ID" value="ODV72210.1"/>
    <property type="molecule type" value="Genomic_DNA"/>
</dbReference>
<dbReference type="PANTHER" id="PTHR20208">
    <property type="entry name" value="STRUCTURE-SPECIFIC ENDONUCLEASE SUBUNIT SLX1"/>
    <property type="match status" value="1"/>
</dbReference>
<comment type="function">
    <text evidence="10">Catalytic subunit of the SLX1-SLX4 structure-specific endonuclease that resolves DNA secondary structures generated during DNA repair and recombination. Has endonuclease activity towards branched DNA substrates, introducing single-strand cuts in duplex DNA close to junctions with ss-DNA.</text>
</comment>
<dbReference type="CDD" id="cd10455">
    <property type="entry name" value="GIY-YIG_SLX1"/>
    <property type="match status" value="1"/>
</dbReference>
<evidence type="ECO:0000256" key="8">
    <source>
        <dbReference type="ARBA" id="ARBA00023204"/>
    </source>
</evidence>
<keyword evidence="1 10" id="KW-0540">Nuclease</keyword>
<evidence type="ECO:0000256" key="3">
    <source>
        <dbReference type="ARBA" id="ARBA00022763"/>
    </source>
</evidence>
<dbReference type="AlphaFoldDB" id="A0A1E4RYB5"/>
<keyword evidence="9 10" id="KW-0539">Nucleus</keyword>
<dbReference type="Proteomes" id="UP000094389">
    <property type="component" value="Unassembled WGS sequence"/>
</dbReference>
<evidence type="ECO:0000256" key="6">
    <source>
        <dbReference type="ARBA" id="ARBA00022833"/>
    </source>
</evidence>
<keyword evidence="5 10" id="KW-0378">Hydrolase</keyword>
<dbReference type="GO" id="GO:0033557">
    <property type="term" value="C:Slx1-Slx4 complex"/>
    <property type="evidence" value="ECO:0007669"/>
    <property type="project" value="UniProtKB-UniRule"/>
</dbReference>
<evidence type="ECO:0000259" key="12">
    <source>
        <dbReference type="PROSITE" id="PS50164"/>
    </source>
</evidence>
<organism evidence="13 14">
    <name type="scientific">Cyberlindnera jadinii (strain ATCC 18201 / CBS 1600 / BCRC 20928 / JCM 3617 / NBRC 0987 / NRRL Y-1542)</name>
    <name type="common">Torula yeast</name>
    <name type="synonym">Candida utilis</name>
    <dbReference type="NCBI Taxonomy" id="983966"/>
    <lineage>
        <taxon>Eukaryota</taxon>
        <taxon>Fungi</taxon>
        <taxon>Dikarya</taxon>
        <taxon>Ascomycota</taxon>
        <taxon>Saccharomycotina</taxon>
        <taxon>Saccharomycetes</taxon>
        <taxon>Phaffomycetales</taxon>
        <taxon>Phaffomycetaceae</taxon>
        <taxon>Cyberlindnera</taxon>
    </lineage>
</organism>
<dbReference type="OrthoDB" id="24645at2759"/>
<keyword evidence="8 10" id="KW-0234">DNA repair</keyword>
<comment type="subunit">
    <text evidence="10">Forms a heterodimer with SLX4.</text>
</comment>
<keyword evidence="6" id="KW-0862">Zinc</keyword>
<dbReference type="InterPro" id="IPR050381">
    <property type="entry name" value="SLX1_endonuclease"/>
</dbReference>
<dbReference type="InterPro" id="IPR000305">
    <property type="entry name" value="GIY-YIG_endonuc"/>
</dbReference>
<feature type="region of interest" description="Disordered" evidence="11">
    <location>
        <begin position="241"/>
        <end position="265"/>
    </location>
</feature>